<protein>
    <submittedName>
        <fullName evidence="2">Uncharacterized protein</fullName>
    </submittedName>
</protein>
<evidence type="ECO:0000313" key="3">
    <source>
        <dbReference type="Proteomes" id="UP000037020"/>
    </source>
</evidence>
<keyword evidence="3" id="KW-1185">Reference proteome</keyword>
<gene>
    <name evidence="2" type="ORF">ADK38_17310</name>
</gene>
<evidence type="ECO:0000256" key="1">
    <source>
        <dbReference type="SAM" id="MobiDB-lite"/>
    </source>
</evidence>
<accession>A0ABR5J6C4</accession>
<dbReference type="EMBL" id="LGUT01001468">
    <property type="protein sequence ID" value="KOG88884.1"/>
    <property type="molecule type" value="Genomic_DNA"/>
</dbReference>
<feature type="region of interest" description="Disordered" evidence="1">
    <location>
        <begin position="1"/>
        <end position="30"/>
    </location>
</feature>
<dbReference type="Proteomes" id="UP000037020">
    <property type="component" value="Unassembled WGS sequence"/>
</dbReference>
<organism evidence="2 3">
    <name type="scientific">Streptomyces varsoviensis</name>
    <dbReference type="NCBI Taxonomy" id="67373"/>
    <lineage>
        <taxon>Bacteria</taxon>
        <taxon>Bacillati</taxon>
        <taxon>Actinomycetota</taxon>
        <taxon>Actinomycetes</taxon>
        <taxon>Kitasatosporales</taxon>
        <taxon>Streptomycetaceae</taxon>
        <taxon>Streptomyces</taxon>
    </lineage>
</organism>
<reference evidence="2 3" key="1">
    <citation type="submission" date="2015-07" db="EMBL/GenBank/DDBJ databases">
        <authorList>
            <person name="Ju K.-S."/>
            <person name="Doroghazi J.R."/>
            <person name="Metcalf W.W."/>
        </authorList>
    </citation>
    <scope>NUCLEOTIDE SEQUENCE [LARGE SCALE GENOMIC DNA]</scope>
    <source>
        <strain evidence="2 3">NRRL B-3589</strain>
    </source>
</reference>
<evidence type="ECO:0000313" key="2">
    <source>
        <dbReference type="EMBL" id="KOG88884.1"/>
    </source>
</evidence>
<name>A0ABR5J6C4_9ACTN</name>
<proteinExistence type="predicted"/>
<comment type="caution">
    <text evidence="2">The sequence shown here is derived from an EMBL/GenBank/DDBJ whole genome shotgun (WGS) entry which is preliminary data.</text>
</comment>
<feature type="region of interest" description="Disordered" evidence="1">
    <location>
        <begin position="79"/>
        <end position="101"/>
    </location>
</feature>
<sequence>MVLSPVPRGGGLRRPGHLAQQGVQAEPAVAVEPGERRVLGAVPDDAVAQRAPLLGELDDLHPAVGGVRHAADQAALLQPVDHRGGRRGVAPQPVGQPAPVR</sequence>